<evidence type="ECO:0000256" key="8">
    <source>
        <dbReference type="ARBA" id="ARBA00023186"/>
    </source>
</evidence>
<comment type="similarity">
    <text evidence="9">Belongs to the OXA1/ALB3/YidC family.</text>
</comment>
<dbReference type="Proteomes" id="UP000002217">
    <property type="component" value="Chromosome"/>
</dbReference>
<dbReference type="PRINTS" id="PR01900">
    <property type="entry name" value="YIDCPROTEIN"/>
</dbReference>
<dbReference type="InterPro" id="IPR047196">
    <property type="entry name" value="YidC_ALB_C"/>
</dbReference>
<keyword evidence="7 10" id="KW-0472">Membrane</keyword>
<keyword evidence="4 9" id="KW-0812">Transmembrane</keyword>
<dbReference type="HOGENOM" id="CLU_036138_4_1_9"/>
<dbReference type="Pfam" id="PF02096">
    <property type="entry name" value="60KD_IMP"/>
    <property type="match status" value="1"/>
</dbReference>
<keyword evidence="2" id="KW-0813">Transport</keyword>
<dbReference type="PRINTS" id="PR00701">
    <property type="entry name" value="60KDINNERMP"/>
</dbReference>
<gene>
    <name evidence="12" type="ordered locus">Dtox_4367</name>
</gene>
<dbReference type="GO" id="GO:0005886">
    <property type="term" value="C:plasma membrane"/>
    <property type="evidence" value="ECO:0007669"/>
    <property type="project" value="UniProtKB-SubCell"/>
</dbReference>
<keyword evidence="8" id="KW-0143">Chaperone</keyword>
<evidence type="ECO:0000256" key="1">
    <source>
        <dbReference type="ARBA" id="ARBA00004651"/>
    </source>
</evidence>
<reference evidence="12 13" key="1">
    <citation type="journal article" date="2009" name="Stand. Genomic Sci.">
        <title>Complete genome sequence of Desulfotomaculum acetoxidans type strain (5575).</title>
        <authorList>
            <person name="Spring S."/>
            <person name="Lapidus A."/>
            <person name="Schroder M."/>
            <person name="Gleim D."/>
            <person name="Sims D."/>
            <person name="Meincke L."/>
            <person name="Glavina Del Rio T."/>
            <person name="Tice H."/>
            <person name="Copeland A."/>
            <person name="Cheng J.F."/>
            <person name="Lucas S."/>
            <person name="Chen F."/>
            <person name="Nolan M."/>
            <person name="Bruce D."/>
            <person name="Goodwin L."/>
            <person name="Pitluck S."/>
            <person name="Ivanova N."/>
            <person name="Mavromatis K."/>
            <person name="Mikhailova N."/>
            <person name="Pati A."/>
            <person name="Chen A."/>
            <person name="Palaniappan K."/>
            <person name="Land M."/>
            <person name="Hauser L."/>
            <person name="Chang Y.J."/>
            <person name="Jeffries C.D."/>
            <person name="Chain P."/>
            <person name="Saunders E."/>
            <person name="Brettin T."/>
            <person name="Detter J.C."/>
            <person name="Goker M."/>
            <person name="Bristow J."/>
            <person name="Eisen J.A."/>
            <person name="Markowitz V."/>
            <person name="Hugenholtz P."/>
            <person name="Kyrpides N.C."/>
            <person name="Klenk H.P."/>
            <person name="Han C."/>
        </authorList>
    </citation>
    <scope>NUCLEOTIDE SEQUENCE [LARGE SCALE GENOMIC DNA]</scope>
    <source>
        <strain evidence="13">ATCC 49208 / DSM 771 / VKM B-1644</strain>
    </source>
</reference>
<dbReference type="AlphaFoldDB" id="C8W062"/>
<evidence type="ECO:0000313" key="13">
    <source>
        <dbReference type="Proteomes" id="UP000002217"/>
    </source>
</evidence>
<dbReference type="InterPro" id="IPR001708">
    <property type="entry name" value="YidC/ALB3/OXA1/COX18"/>
</dbReference>
<dbReference type="PANTHER" id="PTHR12428">
    <property type="entry name" value="OXA1"/>
    <property type="match status" value="1"/>
</dbReference>
<dbReference type="GO" id="GO:0015031">
    <property type="term" value="P:protein transport"/>
    <property type="evidence" value="ECO:0007669"/>
    <property type="project" value="UniProtKB-KW"/>
</dbReference>
<name>C8W062_DESAS</name>
<accession>C8W062</accession>
<organism evidence="12 13">
    <name type="scientific">Desulfofarcimen acetoxidans (strain ATCC 49208 / DSM 771 / KCTC 5769 / VKM B-1644 / 5575)</name>
    <name type="common">Desulfotomaculum acetoxidans</name>
    <dbReference type="NCBI Taxonomy" id="485916"/>
    <lineage>
        <taxon>Bacteria</taxon>
        <taxon>Bacillati</taxon>
        <taxon>Bacillota</taxon>
        <taxon>Clostridia</taxon>
        <taxon>Eubacteriales</taxon>
        <taxon>Peptococcaceae</taxon>
        <taxon>Desulfofarcimen</taxon>
    </lineage>
</organism>
<dbReference type="KEGG" id="dae:Dtox_4367"/>
<keyword evidence="3" id="KW-1003">Cell membrane</keyword>
<dbReference type="CDD" id="cd20070">
    <property type="entry name" value="5TM_YidC_Alb3"/>
    <property type="match status" value="1"/>
</dbReference>
<evidence type="ECO:0000259" key="11">
    <source>
        <dbReference type="Pfam" id="PF02096"/>
    </source>
</evidence>
<evidence type="ECO:0000256" key="7">
    <source>
        <dbReference type="ARBA" id="ARBA00023136"/>
    </source>
</evidence>
<evidence type="ECO:0000256" key="3">
    <source>
        <dbReference type="ARBA" id="ARBA00022475"/>
    </source>
</evidence>
<feature type="transmembrane region" description="Helical" evidence="10">
    <location>
        <begin position="95"/>
        <end position="117"/>
    </location>
</feature>
<dbReference type="RefSeq" id="WP_015759699.1">
    <property type="nucleotide sequence ID" value="NC_013216.1"/>
</dbReference>
<evidence type="ECO:0000256" key="10">
    <source>
        <dbReference type="SAM" id="Phobius"/>
    </source>
</evidence>
<evidence type="ECO:0000256" key="9">
    <source>
        <dbReference type="RuleBase" id="RU003945"/>
    </source>
</evidence>
<evidence type="ECO:0000256" key="6">
    <source>
        <dbReference type="ARBA" id="ARBA00022989"/>
    </source>
</evidence>
<evidence type="ECO:0000256" key="2">
    <source>
        <dbReference type="ARBA" id="ARBA00022448"/>
    </source>
</evidence>
<dbReference type="InterPro" id="IPR028055">
    <property type="entry name" value="YidC/Oxa/ALB_C"/>
</dbReference>
<proteinExistence type="inferred from homology"/>
<comment type="subcellular location">
    <subcellularLocation>
        <location evidence="1">Cell membrane</location>
        <topology evidence="1">Multi-pass membrane protein</topology>
    </subcellularLocation>
    <subcellularLocation>
        <location evidence="9">Membrane</location>
        <topology evidence="9">Multi-pass membrane protein</topology>
    </subcellularLocation>
</comment>
<dbReference type="eggNOG" id="COG0706">
    <property type="taxonomic scope" value="Bacteria"/>
</dbReference>
<feature type="transmembrane region" description="Helical" evidence="10">
    <location>
        <begin position="27"/>
        <end position="49"/>
    </location>
</feature>
<protein>
    <submittedName>
        <fullName evidence="12">60 kDa inner membrane insertion protein</fullName>
    </submittedName>
</protein>
<keyword evidence="5" id="KW-0653">Protein transport</keyword>
<keyword evidence="6 10" id="KW-1133">Transmembrane helix</keyword>
<dbReference type="NCBIfam" id="TIGR03592">
    <property type="entry name" value="yidC_oxa1_cterm"/>
    <property type="match status" value="1"/>
</dbReference>
<evidence type="ECO:0000313" key="12">
    <source>
        <dbReference type="EMBL" id="ACV65030.1"/>
    </source>
</evidence>
<evidence type="ECO:0000256" key="5">
    <source>
        <dbReference type="ARBA" id="ARBA00022927"/>
    </source>
</evidence>
<dbReference type="OrthoDB" id="9780552at2"/>
<dbReference type="PANTHER" id="PTHR12428:SF65">
    <property type="entry name" value="CYTOCHROME C OXIDASE ASSEMBLY PROTEIN COX18, MITOCHONDRIAL"/>
    <property type="match status" value="1"/>
</dbReference>
<dbReference type="STRING" id="485916.Dtox_4367"/>
<keyword evidence="13" id="KW-1185">Reference proteome</keyword>
<sequence length="223" mass="25351">MGIFNSLVAGMSDFINMLYKLTDSIGIPNYGLAIILLTVIIKMLLYPLTKKQMLSMRSMQQLQPKIKELQNKYKGKDQQQIMQQKTMELYKEHNINPMAGCLPLLIQMPILIALYRALYNFKYLNTAHANFLWVPNLSNVDPWVILPILAGASTYLQSKLTTTTSDPTQQIMLYTMPLFIGYISYKMPAGLALYWVVFNLVGAIQQYYINKHDVGLEGGVVGK</sequence>
<dbReference type="GO" id="GO:0032977">
    <property type="term" value="F:membrane insertase activity"/>
    <property type="evidence" value="ECO:0007669"/>
    <property type="project" value="InterPro"/>
</dbReference>
<feature type="domain" description="Membrane insertase YidC/Oxa/ALB C-terminal" evidence="11">
    <location>
        <begin position="30"/>
        <end position="211"/>
    </location>
</feature>
<evidence type="ECO:0000256" key="4">
    <source>
        <dbReference type="ARBA" id="ARBA00022692"/>
    </source>
</evidence>
<dbReference type="GO" id="GO:0051205">
    <property type="term" value="P:protein insertion into membrane"/>
    <property type="evidence" value="ECO:0007669"/>
    <property type="project" value="TreeGrafter"/>
</dbReference>
<dbReference type="EMBL" id="CP001720">
    <property type="protein sequence ID" value="ACV65030.1"/>
    <property type="molecule type" value="Genomic_DNA"/>
</dbReference>